<evidence type="ECO:0000259" key="9">
    <source>
        <dbReference type="PROSITE" id="PS51192"/>
    </source>
</evidence>
<dbReference type="CDD" id="cd18793">
    <property type="entry name" value="SF2_C_SNF"/>
    <property type="match status" value="1"/>
</dbReference>
<proteinExistence type="predicted"/>
<evidence type="ECO:0000256" key="6">
    <source>
        <dbReference type="SAM" id="MobiDB-lite"/>
    </source>
</evidence>
<evidence type="ECO:0000256" key="4">
    <source>
        <dbReference type="ARBA" id="ARBA00023242"/>
    </source>
</evidence>
<dbReference type="PROSITE" id="PS51192">
    <property type="entry name" value="HELICASE_ATP_BIND_1"/>
    <property type="match status" value="1"/>
</dbReference>
<feature type="region of interest" description="Disordered" evidence="6">
    <location>
        <begin position="87"/>
        <end position="149"/>
    </location>
</feature>
<dbReference type="Pfam" id="PF00176">
    <property type="entry name" value="SNF2-rel_dom"/>
    <property type="match status" value="1"/>
</dbReference>
<dbReference type="PROSITE" id="PS51194">
    <property type="entry name" value="HELICASE_CTER"/>
    <property type="match status" value="1"/>
</dbReference>
<dbReference type="PANTHER" id="PTHR46850:SF1">
    <property type="entry name" value="CHROMODOMAIN-HELICASE-DNA-BINDING PROTEIN 9"/>
    <property type="match status" value="1"/>
</dbReference>
<evidence type="ECO:0000313" key="11">
    <source>
        <dbReference type="Ensembl" id="ENSGMOP00000056510.1"/>
    </source>
</evidence>
<dbReference type="InterPro" id="IPR016197">
    <property type="entry name" value="Chromo-like_dom_sf"/>
</dbReference>
<dbReference type="PANTHER" id="PTHR46850">
    <property type="entry name" value="CHROMODOMAIN-HELICASE-DNA-BINDING PROTEIN 9"/>
    <property type="match status" value="1"/>
</dbReference>
<dbReference type="GeneTree" id="ENSGT00940000158986"/>
<comment type="subcellular location">
    <subcellularLocation>
        <location evidence="1">Nucleus</location>
    </subcellularLocation>
</comment>
<evidence type="ECO:0000256" key="2">
    <source>
        <dbReference type="ARBA" id="ARBA00022737"/>
    </source>
</evidence>
<dbReference type="SMART" id="SM00490">
    <property type="entry name" value="HELICc"/>
    <property type="match status" value="1"/>
</dbReference>
<dbReference type="Gene3D" id="1.10.10.60">
    <property type="entry name" value="Homeodomain-like"/>
    <property type="match status" value="2"/>
</dbReference>
<dbReference type="Pfam" id="PF00271">
    <property type="entry name" value="Helicase_C"/>
    <property type="match status" value="1"/>
</dbReference>
<evidence type="ECO:0000313" key="12">
    <source>
        <dbReference type="Proteomes" id="UP000694546"/>
    </source>
</evidence>
<dbReference type="Gene3D" id="3.40.50.300">
    <property type="entry name" value="P-loop containing nucleotide triphosphate hydrolases"/>
    <property type="match status" value="1"/>
</dbReference>
<dbReference type="InterPro" id="IPR001650">
    <property type="entry name" value="Helicase_C-like"/>
</dbReference>
<evidence type="ECO:0000259" key="8">
    <source>
        <dbReference type="PROSITE" id="PS50013"/>
    </source>
</evidence>
<dbReference type="GO" id="GO:0006325">
    <property type="term" value="P:chromatin organization"/>
    <property type="evidence" value="ECO:0007669"/>
    <property type="project" value="UniProtKB-KW"/>
</dbReference>
<dbReference type="InterPro" id="IPR014001">
    <property type="entry name" value="Helicase_ATP-bd"/>
</dbReference>
<dbReference type="SMART" id="SM00487">
    <property type="entry name" value="DEXDc"/>
    <property type="match status" value="1"/>
</dbReference>
<dbReference type="InterPro" id="IPR038718">
    <property type="entry name" value="SNF2-like_sf"/>
</dbReference>
<dbReference type="InterPro" id="IPR049730">
    <property type="entry name" value="SNF2/RAD54-like_C"/>
</dbReference>
<accession>A0A8C5C7E7</accession>
<keyword evidence="7" id="KW-0472">Membrane</keyword>
<dbReference type="CDD" id="cd18663">
    <property type="entry name" value="CD2_tandem_CHD5-9_like"/>
    <property type="match status" value="1"/>
</dbReference>
<keyword evidence="12" id="KW-1185">Reference proteome</keyword>
<name>A0A8C5C7E7_GADMO</name>
<keyword evidence="3" id="KW-0378">Hydrolase</keyword>
<feature type="region of interest" description="Disordered" evidence="6">
    <location>
        <begin position="1527"/>
        <end position="1557"/>
    </location>
</feature>
<organism evidence="11 12">
    <name type="scientific">Gadus morhua</name>
    <name type="common">Atlantic cod</name>
    <dbReference type="NCBI Taxonomy" id="8049"/>
    <lineage>
        <taxon>Eukaryota</taxon>
        <taxon>Metazoa</taxon>
        <taxon>Chordata</taxon>
        <taxon>Craniata</taxon>
        <taxon>Vertebrata</taxon>
        <taxon>Euteleostomi</taxon>
        <taxon>Actinopterygii</taxon>
        <taxon>Neopterygii</taxon>
        <taxon>Teleostei</taxon>
        <taxon>Neoteleostei</taxon>
        <taxon>Acanthomorphata</taxon>
        <taxon>Zeiogadaria</taxon>
        <taxon>Gadariae</taxon>
        <taxon>Gadiformes</taxon>
        <taxon>Gadoidei</taxon>
        <taxon>Gadidae</taxon>
        <taxon>Gadus</taxon>
    </lineage>
</organism>
<evidence type="ECO:0000256" key="1">
    <source>
        <dbReference type="ARBA" id="ARBA00004123"/>
    </source>
</evidence>
<evidence type="ECO:0000256" key="5">
    <source>
        <dbReference type="ARBA" id="ARBA00049360"/>
    </source>
</evidence>
<keyword evidence="7" id="KW-1133">Transmembrane helix</keyword>
<dbReference type="SUPFAM" id="SSF54160">
    <property type="entry name" value="Chromo domain-like"/>
    <property type="match status" value="2"/>
</dbReference>
<comment type="catalytic activity">
    <reaction evidence="5">
        <text>ATP + H2O = ADP + phosphate + H(+)</text>
        <dbReference type="Rhea" id="RHEA:13065"/>
        <dbReference type="ChEBI" id="CHEBI:15377"/>
        <dbReference type="ChEBI" id="CHEBI:15378"/>
        <dbReference type="ChEBI" id="CHEBI:30616"/>
        <dbReference type="ChEBI" id="CHEBI:43474"/>
        <dbReference type="ChEBI" id="CHEBI:456216"/>
    </reaction>
</comment>
<dbReference type="Gene3D" id="2.40.50.40">
    <property type="match status" value="2"/>
</dbReference>
<feature type="domain" description="Chromo" evidence="8">
    <location>
        <begin position="280"/>
        <end position="328"/>
    </location>
</feature>
<dbReference type="InterPro" id="IPR027417">
    <property type="entry name" value="P-loop_NTPase"/>
</dbReference>
<dbReference type="Pfam" id="PF00385">
    <property type="entry name" value="Chromo"/>
    <property type="match status" value="2"/>
</dbReference>
<dbReference type="InterPro" id="IPR000330">
    <property type="entry name" value="SNF2_N"/>
</dbReference>
<feature type="transmembrane region" description="Helical" evidence="7">
    <location>
        <begin position="21"/>
        <end position="40"/>
    </location>
</feature>
<keyword evidence="7" id="KW-0812">Transmembrane</keyword>
<dbReference type="PROSITE" id="PS50013">
    <property type="entry name" value="CHROMO_2"/>
    <property type="match status" value="2"/>
</dbReference>
<dbReference type="Ensembl" id="ENSGMOT00000069646.1">
    <property type="protein sequence ID" value="ENSGMOP00000056510.1"/>
    <property type="gene ID" value="ENSGMOG00000011715.2"/>
</dbReference>
<evidence type="ECO:0000256" key="3">
    <source>
        <dbReference type="ARBA" id="ARBA00022801"/>
    </source>
</evidence>
<dbReference type="InterPro" id="IPR023780">
    <property type="entry name" value="Chromo_domain"/>
</dbReference>
<feature type="domain" description="Helicase ATP-binding" evidence="9">
    <location>
        <begin position="378"/>
        <end position="552"/>
    </location>
</feature>
<protein>
    <submittedName>
        <fullName evidence="11">Chromodomain helicase DNA binding protein 6</fullName>
    </submittedName>
</protein>
<dbReference type="GO" id="GO:0016787">
    <property type="term" value="F:hydrolase activity"/>
    <property type="evidence" value="ECO:0007669"/>
    <property type="project" value="UniProtKB-KW"/>
</dbReference>
<dbReference type="GO" id="GO:0005524">
    <property type="term" value="F:ATP binding"/>
    <property type="evidence" value="ECO:0007669"/>
    <property type="project" value="UniProtKB-KW"/>
</dbReference>
<feature type="region of interest" description="Disordered" evidence="6">
    <location>
        <begin position="1578"/>
        <end position="1627"/>
    </location>
</feature>
<evidence type="ECO:0000259" key="10">
    <source>
        <dbReference type="PROSITE" id="PS51194"/>
    </source>
</evidence>
<reference evidence="11" key="2">
    <citation type="submission" date="2025-09" db="UniProtKB">
        <authorList>
            <consortium name="Ensembl"/>
        </authorList>
    </citation>
    <scope>IDENTIFICATION</scope>
</reference>
<dbReference type="InterPro" id="IPR000953">
    <property type="entry name" value="Chromo/chromo_shadow_dom"/>
</dbReference>
<keyword evidence="4" id="KW-0539">Nucleus</keyword>
<dbReference type="GO" id="GO:0003677">
    <property type="term" value="F:DNA binding"/>
    <property type="evidence" value="ECO:0007669"/>
    <property type="project" value="UniProtKB-KW"/>
</dbReference>
<dbReference type="SUPFAM" id="SSF52540">
    <property type="entry name" value="P-loop containing nucleoside triphosphate hydrolases"/>
    <property type="match status" value="2"/>
</dbReference>
<feature type="domain" description="Helicase C-terminal" evidence="10">
    <location>
        <begin position="692"/>
        <end position="858"/>
    </location>
</feature>
<keyword evidence="2" id="KW-0677">Repeat</keyword>
<dbReference type="InterPro" id="IPR056342">
    <property type="entry name" value="HTH_CHD6-9"/>
</dbReference>
<dbReference type="SMART" id="SM00298">
    <property type="entry name" value="CHROMO"/>
    <property type="match status" value="2"/>
</dbReference>
<dbReference type="CDD" id="cd18668">
    <property type="entry name" value="CD1_tandem_CHD5-9_like"/>
    <property type="match status" value="1"/>
</dbReference>
<feature type="compositionally biased region" description="Low complexity" evidence="6">
    <location>
        <begin position="1542"/>
        <end position="1557"/>
    </location>
</feature>
<feature type="compositionally biased region" description="Basic residues" evidence="6">
    <location>
        <begin position="1527"/>
        <end position="1541"/>
    </location>
</feature>
<dbReference type="InterPro" id="IPR051493">
    <property type="entry name" value="CHD"/>
</dbReference>
<feature type="compositionally biased region" description="Pro residues" evidence="6">
    <location>
        <begin position="1578"/>
        <end position="1595"/>
    </location>
</feature>
<dbReference type="Gene3D" id="3.40.50.10810">
    <property type="entry name" value="Tandem AAA-ATPase domain"/>
    <property type="match status" value="1"/>
</dbReference>
<dbReference type="Proteomes" id="UP000694546">
    <property type="component" value="Chromosome 13"/>
</dbReference>
<feature type="domain" description="Chromo" evidence="8">
    <location>
        <begin position="204"/>
        <end position="267"/>
    </location>
</feature>
<evidence type="ECO:0000256" key="7">
    <source>
        <dbReference type="SAM" id="Phobius"/>
    </source>
</evidence>
<reference evidence="11" key="1">
    <citation type="submission" date="2025-08" db="UniProtKB">
        <authorList>
            <consortium name="Ensembl"/>
        </authorList>
    </citation>
    <scope>IDENTIFICATION</scope>
</reference>
<dbReference type="GO" id="GO:0005634">
    <property type="term" value="C:nucleus"/>
    <property type="evidence" value="ECO:0007669"/>
    <property type="project" value="UniProtKB-SubCell"/>
</dbReference>
<dbReference type="Pfam" id="PF23078">
    <property type="entry name" value="HTH_CHD6-9"/>
    <property type="match status" value="1"/>
</dbReference>
<sequence>MEQFDNINDETVRKILLYHSLSLYLSHSLSFCLFSLYLSLLSVSLSLAHSFAHSVSLKRFVDIKMYIANAVRKMKGRETNNVDIINQKESCQDGGGGRAGARVKIQKREAREGESGEGGEGEQETKETTGGEGEGEGGGDKRRSGRQVKRRKYNEDLDFKVVDDDGETIAVLTHGYTDTHTHGYGRTHTLLQTHLFEPPEDEANIIEKILNVRTVKKEVVYEAEEFYVKYRNFSYMHCKWATLDELEKDPRIHQKIKRFRTKHAQMKHLFIEDLFNPDYIEVDRILEVAVTTDTETGEEVTHYLVKWCSLSYEEATWELQEDLDASKIKEFEEIQKIPADLRYIRPLPDKWQKLEHSKDYRGANQLREYQLEGMNWLLFNWYHRKNCILADEMGLGKTIQSITFLYEMFSLGIRGPFLVIAPLSTITNWEREFRTWTPLNAIVYHGSQISRQMILQYEMFYRDPQGNSIPGVLKFHGVITTFEMIMADCPELKKLHWRCVVIDEAHRLKNRNCKLLEGLKMMNLEHKVLLTGTPLQNSVEELFSLLNFLEPLQFPSESTFLEEFGDLKTEEQVKKLQAILKPMMLRRLKDDVEKNLAPKEETIIEVELTNMQKKYYRAILEKNFSFLSKGANQHNMPNLINTMMELRKCCNHPYLITGAEEKILDSFRKSHSPDAWDFQLQAMIQGAGKLVLIDKLLPKLLAGGHKVLVFSQMVRCLDILEDYLIQRRYTYERIDGRVRGNLRQAAIDRFSRPDSDRFVFLLCTRAGGLGINLTAADTCIIFDSDWNPQNDLQAQARCHRIGQSKAVKVYRLITRNSYEREMFDKASLKLGLDKAVLQDINRKGSTQQLSKLEVEDLLRKGAYGALMDDEDEGSKFCEEDIDQILQRRTQTITIESEGKGSTFAKASFVSSGNRTDISLDDPNFWAKWAKIAELEIDSKSEKESLVIDTPRVRKQTRHYNSFEDDELMEFSELDSDSEERPSRSRRLGERARRYLRAECFRVEKNLLIFGWGRWKDILNHGRFKWHLTENDMEAVCRALLVYCLRHYKGDDKIKSFIWDLITPSKEGQDQALMNHSGLSVPVPRGRKGKKLKNQLNAPEVKSADWLVHCNPEVVLQDDSYKKHLKQHCNKVLLRVRMLYYLKVEVLGEAANQALEGIPARYLEVALPDIDYIEIPAGWWDREADKSLLIGVHKHGYERYMAMRADPELCFLERVGMPDAMALSAEHTSAGEPGVLDEAPAVTMTTAAPLPPPLITDTMATALVMATPGTGSGTGSGVAELQLVQAGPRPPTWPAGPALTARLRRLVAAYQRFTMRREPLPLRPDYLMHDEMLKNVGFFCRWTRREQADFYRTVSSFGVVYDPERKAFDWSTFRALARLERKTDQSLERYFSSFVNMCRTACRLPPRKDEGLMDAAVFVEPLTEERAARTLYRIELLRKIREQVLRHPLLSARLQLCRPSLYLPVWWEGGKHDRDLLIGAARHGLSRTDYFILNDPQLTFLDAHRNYVQKESQAAVLAGYGPHHHLHAAAQHHHHHHHHHHPAAAVSSSSSSTSSSSAHPLLPHPHCCLYDSGLGCHSPQPPEYPHPHSTPPPVPSHPHHHPHLHPANPDGPQGSASPGLAMVSGPRADFLDCPPLDDGLELGSLSADALHGGKASKEALNGFPFNSAAGGQSMLNSYGLGGPDLGSKLRSDVLVGQQGSSEETGLMAPSVELDRLQVTHLVQ</sequence>